<reference evidence="3" key="1">
    <citation type="journal article" date="2021" name="Proc. Natl. Acad. Sci. U.S.A.">
        <title>A Catalog of Tens of Thousands of Viruses from Human Metagenomes Reveals Hidden Associations with Chronic Diseases.</title>
        <authorList>
            <person name="Tisza M.J."/>
            <person name="Buck C.B."/>
        </authorList>
    </citation>
    <scope>NUCLEOTIDE SEQUENCE</scope>
    <source>
        <strain evidence="3">Ctulf7</strain>
    </source>
</reference>
<sequence length="117" mass="13383">MNLADAFAFIAMVVSMATLVIALVQEDKQLRETINVAQEFARNNYILQNKLNNQLANMQTIINANLEAVLNTEEEAEKISNQFDGMNRKLEMLERNVKNSYMIITQATIQEKKHADH</sequence>
<accession>A0A8S5M539</accession>
<protein>
    <submittedName>
        <fullName evidence="3">Uncharacterized protein</fullName>
    </submittedName>
</protein>
<organism evidence="3">
    <name type="scientific">Siphoviridae sp. ctulf7</name>
    <dbReference type="NCBI Taxonomy" id="2826505"/>
    <lineage>
        <taxon>Viruses</taxon>
        <taxon>Duplodnaviria</taxon>
        <taxon>Heunggongvirae</taxon>
        <taxon>Uroviricota</taxon>
        <taxon>Caudoviricetes</taxon>
    </lineage>
</organism>
<dbReference type="EMBL" id="BK014825">
    <property type="protein sequence ID" value="DAD77441.1"/>
    <property type="molecule type" value="Genomic_DNA"/>
</dbReference>
<keyword evidence="2" id="KW-0812">Transmembrane</keyword>
<feature type="coiled-coil region" evidence="1">
    <location>
        <begin position="69"/>
        <end position="96"/>
    </location>
</feature>
<feature type="transmembrane region" description="Helical" evidence="2">
    <location>
        <begin position="6"/>
        <end position="24"/>
    </location>
</feature>
<keyword evidence="1" id="KW-0175">Coiled coil</keyword>
<name>A0A8S5M539_9CAUD</name>
<proteinExistence type="predicted"/>
<keyword evidence="2" id="KW-0472">Membrane</keyword>
<evidence type="ECO:0000256" key="2">
    <source>
        <dbReference type="SAM" id="Phobius"/>
    </source>
</evidence>
<evidence type="ECO:0000256" key="1">
    <source>
        <dbReference type="SAM" id="Coils"/>
    </source>
</evidence>
<evidence type="ECO:0000313" key="3">
    <source>
        <dbReference type="EMBL" id="DAD77441.1"/>
    </source>
</evidence>
<keyword evidence="2" id="KW-1133">Transmembrane helix</keyword>